<feature type="region of interest" description="Disordered" evidence="1">
    <location>
        <begin position="1"/>
        <end position="22"/>
    </location>
</feature>
<dbReference type="Proteomes" id="UP000244081">
    <property type="component" value="Unassembled WGS sequence"/>
</dbReference>
<dbReference type="OrthoDB" id="9807742at2"/>
<dbReference type="AlphaFoldDB" id="A0A2T5UYT9"/>
<comment type="caution">
    <text evidence="2">The sequence shown here is derived from an EMBL/GenBank/DDBJ whole genome shotgun (WGS) entry which is preliminary data.</text>
</comment>
<dbReference type="RefSeq" id="WP_107991694.1">
    <property type="nucleotide sequence ID" value="NZ_QAYG01000011.1"/>
</dbReference>
<evidence type="ECO:0000256" key="1">
    <source>
        <dbReference type="SAM" id="MobiDB-lite"/>
    </source>
</evidence>
<dbReference type="EMBL" id="QAYG01000011">
    <property type="protein sequence ID" value="PTW56666.1"/>
    <property type="molecule type" value="Genomic_DNA"/>
</dbReference>
<keyword evidence="3" id="KW-1185">Reference proteome</keyword>
<sequence length="153" mass="17198">MSVENDRQENGSQDPAWRRQHADRQIRQVEKSLQAVRSAALRREAGLRDVFAGIETTLSAIMETPLLRHDAHCQNLMSRIARAGTMEDFATRVADFDRHIRRIAGLSVDENAAALDYLAPSQTGLSRLCGERPAEPASNGSNHRIFHRTRLKL</sequence>
<gene>
    <name evidence="2" type="ORF">C8N35_111129</name>
</gene>
<proteinExistence type="predicted"/>
<reference evidence="2 3" key="1">
    <citation type="submission" date="2018-04" db="EMBL/GenBank/DDBJ databases">
        <title>Genomic Encyclopedia of Archaeal and Bacterial Type Strains, Phase II (KMG-II): from individual species to whole genera.</title>
        <authorList>
            <person name="Goeker M."/>
        </authorList>
    </citation>
    <scope>NUCLEOTIDE SEQUENCE [LARGE SCALE GENOMIC DNA]</scope>
    <source>
        <strain evidence="2 3">DSM 23382</strain>
    </source>
</reference>
<organism evidence="2 3">
    <name type="scientific">Breoghania corrubedonensis</name>
    <dbReference type="NCBI Taxonomy" id="665038"/>
    <lineage>
        <taxon>Bacteria</taxon>
        <taxon>Pseudomonadati</taxon>
        <taxon>Pseudomonadota</taxon>
        <taxon>Alphaproteobacteria</taxon>
        <taxon>Hyphomicrobiales</taxon>
        <taxon>Stappiaceae</taxon>
        <taxon>Breoghania</taxon>
    </lineage>
</organism>
<evidence type="ECO:0000313" key="3">
    <source>
        <dbReference type="Proteomes" id="UP000244081"/>
    </source>
</evidence>
<evidence type="ECO:0000313" key="2">
    <source>
        <dbReference type="EMBL" id="PTW56666.1"/>
    </source>
</evidence>
<accession>A0A2T5UYT9</accession>
<name>A0A2T5UYT9_9HYPH</name>
<protein>
    <submittedName>
        <fullName evidence="2">Uncharacterized protein</fullName>
    </submittedName>
</protein>